<organism evidence="13 14">
    <name type="scientific">Teichococcus aerophilus</name>
    <dbReference type="NCBI Taxonomy" id="1224513"/>
    <lineage>
        <taxon>Bacteria</taxon>
        <taxon>Pseudomonadati</taxon>
        <taxon>Pseudomonadota</taxon>
        <taxon>Alphaproteobacteria</taxon>
        <taxon>Acetobacterales</taxon>
        <taxon>Roseomonadaceae</taxon>
        <taxon>Roseomonas</taxon>
    </lineage>
</organism>
<keyword evidence="14" id="KW-1185">Reference proteome</keyword>
<dbReference type="PANTHER" id="PTHR31490">
    <property type="entry name" value="GLYCOSYL HYDROLASE"/>
    <property type="match status" value="1"/>
</dbReference>
<evidence type="ECO:0000256" key="5">
    <source>
        <dbReference type="ARBA" id="ARBA00022801"/>
    </source>
</evidence>
<feature type="chain" id="PRO_5046147154" description="Beta-xylanase" evidence="11">
    <location>
        <begin position="21"/>
        <end position="380"/>
    </location>
</feature>
<dbReference type="EMBL" id="JACTVA010000016">
    <property type="protein sequence ID" value="MBC9207371.1"/>
    <property type="molecule type" value="Genomic_DNA"/>
</dbReference>
<evidence type="ECO:0000256" key="2">
    <source>
        <dbReference type="ARBA" id="ARBA00007495"/>
    </source>
</evidence>
<dbReference type="RefSeq" id="WP_187784536.1">
    <property type="nucleotide sequence ID" value="NZ_JACTVA010000016.1"/>
</dbReference>
<evidence type="ECO:0000256" key="1">
    <source>
        <dbReference type="ARBA" id="ARBA00000681"/>
    </source>
</evidence>
<evidence type="ECO:0000256" key="7">
    <source>
        <dbReference type="ARBA" id="ARBA00023295"/>
    </source>
</evidence>
<evidence type="ECO:0000256" key="3">
    <source>
        <dbReference type="ARBA" id="ARBA00022651"/>
    </source>
</evidence>
<comment type="catalytic activity">
    <reaction evidence="1 9">
        <text>Endohydrolysis of (1-&gt;4)-beta-D-xylosidic linkages in xylans.</text>
        <dbReference type="EC" id="3.2.1.8"/>
    </reaction>
</comment>
<evidence type="ECO:0000256" key="11">
    <source>
        <dbReference type="SAM" id="SignalP"/>
    </source>
</evidence>
<evidence type="ECO:0000313" key="14">
    <source>
        <dbReference type="Proteomes" id="UP000626026"/>
    </source>
</evidence>
<evidence type="ECO:0000313" key="13">
    <source>
        <dbReference type="EMBL" id="MBC9207371.1"/>
    </source>
</evidence>
<feature type="signal peptide" evidence="11">
    <location>
        <begin position="1"/>
        <end position="20"/>
    </location>
</feature>
<dbReference type="PRINTS" id="PR00134">
    <property type="entry name" value="GLHYDRLASE10"/>
</dbReference>
<dbReference type="PANTHER" id="PTHR31490:SF88">
    <property type="entry name" value="BETA-XYLANASE"/>
    <property type="match status" value="1"/>
</dbReference>
<name>A0ABR7RM47_9PROT</name>
<comment type="caution">
    <text evidence="13">The sequence shown here is derived from an EMBL/GenBank/DDBJ whole genome shotgun (WGS) entry which is preliminary data.</text>
</comment>
<dbReference type="EC" id="3.2.1.8" evidence="9"/>
<dbReference type="Pfam" id="PF00331">
    <property type="entry name" value="Glyco_hydro_10"/>
    <property type="match status" value="1"/>
</dbReference>
<feature type="domain" description="GH10" evidence="12">
    <location>
        <begin position="48"/>
        <end position="373"/>
    </location>
</feature>
<dbReference type="SUPFAM" id="SSF51445">
    <property type="entry name" value="(Trans)glycosidases"/>
    <property type="match status" value="1"/>
</dbReference>
<reference evidence="13 14" key="1">
    <citation type="journal article" date="2013" name="Int. J. Syst. Evol. Microbiol.">
        <title>Roseomonas aerophila sp. nov., isolated from air.</title>
        <authorList>
            <person name="Kim S.J."/>
            <person name="Weon H.Y."/>
            <person name="Ahn J.H."/>
            <person name="Hong S.B."/>
            <person name="Seok S.J."/>
            <person name="Whang K.S."/>
            <person name="Kwon S.W."/>
        </authorList>
    </citation>
    <scope>NUCLEOTIDE SEQUENCE [LARGE SCALE GENOMIC DNA]</scope>
    <source>
        <strain evidence="13 14">NBRC 108923</strain>
    </source>
</reference>
<proteinExistence type="inferred from homology"/>
<dbReference type="PROSITE" id="PS51318">
    <property type="entry name" value="TAT"/>
    <property type="match status" value="1"/>
</dbReference>
<evidence type="ECO:0000256" key="9">
    <source>
        <dbReference type="RuleBase" id="RU361174"/>
    </source>
</evidence>
<keyword evidence="8 9" id="KW-0624">Polysaccharide degradation</keyword>
<dbReference type="Gene3D" id="3.20.20.80">
    <property type="entry name" value="Glycosidases"/>
    <property type="match status" value="1"/>
</dbReference>
<evidence type="ECO:0000256" key="8">
    <source>
        <dbReference type="ARBA" id="ARBA00023326"/>
    </source>
</evidence>
<dbReference type="Proteomes" id="UP000626026">
    <property type="component" value="Unassembled WGS sequence"/>
</dbReference>
<evidence type="ECO:0000256" key="4">
    <source>
        <dbReference type="ARBA" id="ARBA00022729"/>
    </source>
</evidence>
<keyword evidence="5 9" id="KW-0378">Hydrolase</keyword>
<dbReference type="InterPro" id="IPR001000">
    <property type="entry name" value="GH10_dom"/>
</dbReference>
<evidence type="ECO:0000256" key="10">
    <source>
        <dbReference type="SAM" id="MobiDB-lite"/>
    </source>
</evidence>
<dbReference type="InterPro" id="IPR006311">
    <property type="entry name" value="TAT_signal"/>
</dbReference>
<evidence type="ECO:0000259" key="12">
    <source>
        <dbReference type="PROSITE" id="PS51760"/>
    </source>
</evidence>
<gene>
    <name evidence="13" type="ORF">IBL26_11030</name>
</gene>
<accession>A0ABR7RM47</accession>
<protein>
    <recommendedName>
        <fullName evidence="9">Beta-xylanase</fullName>
        <ecNumber evidence="9">3.2.1.8</ecNumber>
    </recommendedName>
</protein>
<keyword evidence="6 9" id="KW-0119">Carbohydrate metabolism</keyword>
<dbReference type="SMART" id="SM00633">
    <property type="entry name" value="Glyco_10"/>
    <property type="match status" value="1"/>
</dbReference>
<dbReference type="InterPro" id="IPR044846">
    <property type="entry name" value="GH10"/>
</dbReference>
<feature type="region of interest" description="Disordered" evidence="10">
    <location>
        <begin position="357"/>
        <end position="380"/>
    </location>
</feature>
<keyword evidence="7 9" id="KW-0326">Glycosidase</keyword>
<keyword evidence="3" id="KW-0858">Xylan degradation</keyword>
<evidence type="ECO:0000256" key="6">
    <source>
        <dbReference type="ARBA" id="ARBA00023277"/>
    </source>
</evidence>
<sequence>MQLRRRGLLAGLAGLSPALAAAAPSPAAPPAWGGMGQAAGRGGMGGLAAQRGILFGATLTQGQVVESAEMVRIATEEMAMLVPGFEFKWPGLRPGPWEFDFTGADAMLTFAEARQQAVRGHALVWHGALPGWFGDGPADAMGMRTLLRHHITTVAGRYAGRIHSWDVVNEPVEPWDNRPDGLRDSPFLRRMGLDYIDLAFRWAAEADPTARLALNEYGVEMATPEQDARRTALLKLLEGMLRRGVPVHALGIQAHLSAAAWRDFDPAVLRGFIRRVAALGLECYVTELDVTDRGLPPEVAVRDAAVAHTYRTFLDAALAEPSVTLVALWGISDRFTWMNDSRFARREDGLPTRPHPFDPAFQPKPAWGAIGDALRGAPRR</sequence>
<comment type="similarity">
    <text evidence="2 9">Belongs to the glycosyl hydrolase 10 (cellulase F) family.</text>
</comment>
<dbReference type="InterPro" id="IPR017853">
    <property type="entry name" value="GH"/>
</dbReference>
<dbReference type="PROSITE" id="PS51760">
    <property type="entry name" value="GH10_2"/>
    <property type="match status" value="1"/>
</dbReference>
<keyword evidence="4 11" id="KW-0732">Signal</keyword>